<dbReference type="CDD" id="cd02440">
    <property type="entry name" value="AdoMet_MTases"/>
    <property type="match status" value="1"/>
</dbReference>
<dbReference type="GO" id="GO:0004312">
    <property type="term" value="F:fatty acid synthase activity"/>
    <property type="evidence" value="ECO:0007669"/>
    <property type="project" value="TreeGrafter"/>
</dbReference>
<dbReference type="Gene3D" id="1.10.1200.10">
    <property type="entry name" value="ACP-like"/>
    <property type="match status" value="1"/>
</dbReference>
<feature type="domain" description="Carrier" evidence="6">
    <location>
        <begin position="953"/>
        <end position="1031"/>
    </location>
</feature>
<dbReference type="EMBL" id="BMMH01000009">
    <property type="protein sequence ID" value="GGL23338.1"/>
    <property type="molecule type" value="Genomic_DNA"/>
</dbReference>
<keyword evidence="4" id="KW-0511">Multifunctional enzyme</keyword>
<evidence type="ECO:0000256" key="5">
    <source>
        <dbReference type="SAM" id="MobiDB-lite"/>
    </source>
</evidence>
<dbReference type="SMART" id="SM00827">
    <property type="entry name" value="PKS_AT"/>
    <property type="match status" value="1"/>
</dbReference>
<dbReference type="Gene3D" id="3.30.70.3290">
    <property type="match status" value="1"/>
</dbReference>
<dbReference type="Pfam" id="PF00698">
    <property type="entry name" value="Acyl_transf_1"/>
    <property type="match status" value="1"/>
</dbReference>
<reference evidence="7" key="1">
    <citation type="journal article" date="2014" name="Int. J. Syst. Evol. Microbiol.">
        <title>Complete genome sequence of Corynebacterium casei LMG S-19264T (=DSM 44701T), isolated from a smear-ripened cheese.</title>
        <authorList>
            <consortium name="US DOE Joint Genome Institute (JGI-PGF)"/>
            <person name="Walter F."/>
            <person name="Albersmeier A."/>
            <person name="Kalinowski J."/>
            <person name="Ruckert C."/>
        </authorList>
    </citation>
    <scope>NUCLEOTIDE SEQUENCE</scope>
    <source>
        <strain evidence="7">CGMCC 4.3508</strain>
    </source>
</reference>
<dbReference type="InterPro" id="IPR013217">
    <property type="entry name" value="Methyltransf_12"/>
</dbReference>
<evidence type="ECO:0000256" key="3">
    <source>
        <dbReference type="ARBA" id="ARBA00022679"/>
    </source>
</evidence>
<dbReference type="Gene3D" id="3.40.50.150">
    <property type="entry name" value="Vaccinia Virus protein VP39"/>
    <property type="match status" value="1"/>
</dbReference>
<accession>A0A917RT04</accession>
<dbReference type="PROSITE" id="PS00012">
    <property type="entry name" value="PHOSPHOPANTETHEINE"/>
    <property type="match status" value="1"/>
</dbReference>
<dbReference type="SMART" id="SM00822">
    <property type="entry name" value="PKS_KR"/>
    <property type="match status" value="1"/>
</dbReference>
<dbReference type="GO" id="GO:0031177">
    <property type="term" value="F:phosphopantetheine binding"/>
    <property type="evidence" value="ECO:0007669"/>
    <property type="project" value="InterPro"/>
</dbReference>
<dbReference type="InterPro" id="IPR036736">
    <property type="entry name" value="ACP-like_sf"/>
</dbReference>
<dbReference type="Gene3D" id="3.40.50.720">
    <property type="entry name" value="NAD(P)-binding Rossmann-like Domain"/>
    <property type="match status" value="1"/>
</dbReference>
<dbReference type="SUPFAM" id="SSF51735">
    <property type="entry name" value="NAD(P)-binding Rossmann-fold domains"/>
    <property type="match status" value="2"/>
</dbReference>
<dbReference type="InterPro" id="IPR029063">
    <property type="entry name" value="SAM-dependent_MTases_sf"/>
</dbReference>
<gene>
    <name evidence="7" type="ORF">GCM10011588_42850</name>
</gene>
<dbReference type="PANTHER" id="PTHR43775">
    <property type="entry name" value="FATTY ACID SYNTHASE"/>
    <property type="match status" value="1"/>
</dbReference>
<protein>
    <recommendedName>
        <fullName evidence="6">Carrier domain-containing protein</fullName>
    </recommendedName>
</protein>
<sequence length="1440" mass="153378">MSSHRMPDGSIPVLLSADTPDLLREEAAAILAYAHEHTAVTAGEIADMLLRTRVPRRQRALVLVRDQETLAAASAAVAAGREHSAVIRSSAVVARKHTFVFPGQGGQRPGMGKVFYDGSSAYRDEVDRCAAEFGELFGAAPLDYLLDDSVAADDSARIVQPALFLQMAGLAALWRSAGVEPASVVGHSQGEIAAAYVAGKMSRRDALLVVGARAEAVDRIAPDDYAMAVVEADREEAEALLARRSGWAEVSVVNSPRMVGISGDREVVGEVVDTLAEAGRFSRVIRVRYPAHTGMVNSLRADLRAGLHGRLTEQYFLDSAVGAFGATLGEAFPTEVTLDDYWFWNLRNTVRFDQAIAAAVEAGADSFVELAEHPTLQLPVRENLETLAAPAETTTAAPATVTGTSSRTAEDLTLFTRNLATLAVNDQNYRWSALATETGVPRPPLLDFPNMRMSRQRLWLTLGSSTAPAPRPPAATPAALAPVAATPETARVIPAQLLIEQWTRLTRRKLVAPRAIGLVDASGTCAELADALCAEAENHGASARVVAADAGDDRAGIDAIVVLLPAASDQDMSEAVAEFFGTRAWWTEPDPAVTDYWLVTVGGEAVLPGDRPHPVPAAAAAGFRSVGAEYPGIAFRHLDLATATADTAAAVLSALHTADEAELAVRDGNLYAKRLSETEPAADPIGVPRNVLITGGTGKVGLEFCAHFARVGTQRITLISRSGETAEVTRKLAPIRASGADVRVLSCDVGDPVAVRAAAAGFGDVPIDFVLHAAADYAGIEGIELAELSRAQVVELLRAKVGGLTNVLDALPSAASARVLLCSSLAATLGGRGTVVYSAANRMLDALAHRLRAAGVDCVSVQWGQWAVHEGVGASDIAKLADVGYLPMRSADAIARGLSLPAGNAVITAFDWDRGRSVFGAFGHGPLLSGLVTPAAGMRTDPMPDSAVVPAAAAAVSPAQRIVALFAHVLGEDDLASIDTTRSLVALGLDSLQALELRRLVQQEYGYELPVGDLVGGASLDDVVRLVGDRPALRSPRAATAPVASGADSARTAPRTEARPVPSAPLDTADLGERVRWAAEQVVPAELDSERLRSARHDLDLFGAHAMHRALEPVLRDRAVHTVADIAERLKVAERHRWLLRQWLQELTRHGSLAGDPDSGYRYVREIPVPARKELVQACTELGYAPQLATFLGGTNEHLTELVQDRMRVQELLFPDGDMFTAEATYRENAISRYLNHAAREIVAGTVTRLSGDRSPVRILELGAGVGGTTDDVVAGLTELPVEYHFTDVSNFFLDAARLRFADRPWMRFAIVDMNADLARQPRYDLVIASNVLHNAHHIGHTLRELRELLNPGGAVVFIETVVAHSQLLTSVHFLMSPAPGQPHAGATDVRAGTDRIFLTQDEWVDQLAASGLRPMLVLPDDDHPLALLDQRVFAAVRDA</sequence>
<dbReference type="SUPFAM" id="SSF47336">
    <property type="entry name" value="ACP-like"/>
    <property type="match status" value="1"/>
</dbReference>
<dbReference type="InterPro" id="IPR006162">
    <property type="entry name" value="Ppantetheine_attach_site"/>
</dbReference>
<dbReference type="NCBIfam" id="NF037941">
    <property type="entry name" value="PKS_NbtC"/>
    <property type="match status" value="1"/>
</dbReference>
<dbReference type="Pfam" id="PF00550">
    <property type="entry name" value="PP-binding"/>
    <property type="match status" value="1"/>
</dbReference>
<dbReference type="GO" id="GO:0006633">
    <property type="term" value="P:fatty acid biosynthetic process"/>
    <property type="evidence" value="ECO:0007669"/>
    <property type="project" value="TreeGrafter"/>
</dbReference>
<feature type="region of interest" description="Disordered" evidence="5">
    <location>
        <begin position="1035"/>
        <end position="1066"/>
    </location>
</feature>
<dbReference type="InterPro" id="IPR016036">
    <property type="entry name" value="Malonyl_transacylase_ACP-bd"/>
</dbReference>
<dbReference type="InterPro" id="IPR036291">
    <property type="entry name" value="NAD(P)-bd_dom_sf"/>
</dbReference>
<dbReference type="Proteomes" id="UP000638263">
    <property type="component" value="Unassembled WGS sequence"/>
</dbReference>
<comment type="caution">
    <text evidence="7">The sequence shown here is derived from an EMBL/GenBank/DDBJ whole genome shotgun (WGS) entry which is preliminary data.</text>
</comment>
<dbReference type="SUPFAM" id="SSF53335">
    <property type="entry name" value="S-adenosyl-L-methionine-dependent methyltransferases"/>
    <property type="match status" value="1"/>
</dbReference>
<dbReference type="InterPro" id="IPR001227">
    <property type="entry name" value="Ac_transferase_dom_sf"/>
</dbReference>
<dbReference type="InterPro" id="IPR057326">
    <property type="entry name" value="KR_dom"/>
</dbReference>
<dbReference type="InterPro" id="IPR050091">
    <property type="entry name" value="PKS_NRPS_Biosynth_Enz"/>
</dbReference>
<evidence type="ECO:0000256" key="1">
    <source>
        <dbReference type="ARBA" id="ARBA00022450"/>
    </source>
</evidence>
<evidence type="ECO:0000313" key="7">
    <source>
        <dbReference type="EMBL" id="GGL23338.1"/>
    </source>
</evidence>
<dbReference type="InterPro" id="IPR009081">
    <property type="entry name" value="PP-bd_ACP"/>
</dbReference>
<keyword evidence="3" id="KW-0808">Transferase</keyword>
<name>A0A917RT04_9NOCA</name>
<dbReference type="InterPro" id="IPR014043">
    <property type="entry name" value="Acyl_transferase_dom"/>
</dbReference>
<dbReference type="InterPro" id="IPR020806">
    <property type="entry name" value="PKS_PP-bd"/>
</dbReference>
<evidence type="ECO:0000256" key="4">
    <source>
        <dbReference type="ARBA" id="ARBA00023268"/>
    </source>
</evidence>
<organism evidence="7 8">
    <name type="scientific">Nocardia jinanensis</name>
    <dbReference type="NCBI Taxonomy" id="382504"/>
    <lineage>
        <taxon>Bacteria</taxon>
        <taxon>Bacillati</taxon>
        <taxon>Actinomycetota</taxon>
        <taxon>Actinomycetes</taxon>
        <taxon>Mycobacteriales</taxon>
        <taxon>Nocardiaceae</taxon>
        <taxon>Nocardia</taxon>
    </lineage>
</organism>
<reference evidence="7" key="2">
    <citation type="submission" date="2020-09" db="EMBL/GenBank/DDBJ databases">
        <authorList>
            <person name="Sun Q."/>
            <person name="Zhou Y."/>
        </authorList>
    </citation>
    <scope>NUCLEOTIDE SEQUENCE</scope>
    <source>
        <strain evidence="7">CGMCC 4.3508</strain>
    </source>
</reference>
<evidence type="ECO:0000259" key="6">
    <source>
        <dbReference type="PROSITE" id="PS50075"/>
    </source>
</evidence>
<proteinExistence type="predicted"/>
<keyword evidence="8" id="KW-1185">Reference proteome</keyword>
<evidence type="ECO:0000313" key="8">
    <source>
        <dbReference type="Proteomes" id="UP000638263"/>
    </source>
</evidence>
<keyword evidence="2" id="KW-0597">Phosphoprotein</keyword>
<dbReference type="PANTHER" id="PTHR43775:SF37">
    <property type="entry name" value="SI:DKEY-61P9.11"/>
    <property type="match status" value="1"/>
</dbReference>
<dbReference type="InterPro" id="IPR016035">
    <property type="entry name" value="Acyl_Trfase/lysoPLipase"/>
</dbReference>
<dbReference type="Pfam" id="PF08242">
    <property type="entry name" value="Methyltransf_12"/>
    <property type="match status" value="1"/>
</dbReference>
<dbReference type="InterPro" id="IPR013968">
    <property type="entry name" value="PKS_KR"/>
</dbReference>
<dbReference type="PROSITE" id="PS50075">
    <property type="entry name" value="CARRIER"/>
    <property type="match status" value="1"/>
</dbReference>
<keyword evidence="1" id="KW-0596">Phosphopantetheine</keyword>
<dbReference type="SUPFAM" id="SSF52151">
    <property type="entry name" value="FabD/lysophospholipase-like"/>
    <property type="match status" value="1"/>
</dbReference>
<dbReference type="Pfam" id="PF08659">
    <property type="entry name" value="KR"/>
    <property type="match status" value="1"/>
</dbReference>
<dbReference type="Gene3D" id="3.40.366.10">
    <property type="entry name" value="Malonyl-Coenzyme A Acyl Carrier Protein, domain 2"/>
    <property type="match status" value="1"/>
</dbReference>
<dbReference type="SMART" id="SM00823">
    <property type="entry name" value="PKS_PP"/>
    <property type="match status" value="1"/>
</dbReference>
<dbReference type="CDD" id="cd05274">
    <property type="entry name" value="KR_FAS_SDR_x"/>
    <property type="match status" value="1"/>
</dbReference>
<dbReference type="SUPFAM" id="SSF55048">
    <property type="entry name" value="Probable ACP-binding domain of malonyl-CoA ACP transacylase"/>
    <property type="match status" value="1"/>
</dbReference>
<evidence type="ECO:0000256" key="2">
    <source>
        <dbReference type="ARBA" id="ARBA00022553"/>
    </source>
</evidence>